<keyword evidence="1" id="KW-0472">Membrane</keyword>
<reference evidence="2" key="1">
    <citation type="submission" date="2019-07" db="EMBL/GenBank/DDBJ databases">
        <authorList>
            <person name="Dittberner H."/>
        </authorList>
    </citation>
    <scope>NUCLEOTIDE SEQUENCE [LARGE SCALE GENOMIC DNA]</scope>
</reference>
<keyword evidence="3" id="KW-1185">Reference proteome</keyword>
<dbReference type="SUPFAM" id="SSF56112">
    <property type="entry name" value="Protein kinase-like (PK-like)"/>
    <property type="match status" value="1"/>
</dbReference>
<dbReference type="Proteomes" id="UP000489600">
    <property type="component" value="Unassembled WGS sequence"/>
</dbReference>
<dbReference type="EMBL" id="CABITT030000002">
    <property type="protein sequence ID" value="VVA94220.1"/>
    <property type="molecule type" value="Genomic_DNA"/>
</dbReference>
<dbReference type="InterPro" id="IPR011009">
    <property type="entry name" value="Kinase-like_dom_sf"/>
</dbReference>
<keyword evidence="1" id="KW-1133">Transmembrane helix</keyword>
<dbReference type="OrthoDB" id="10252171at2759"/>
<evidence type="ECO:0008006" key="4">
    <source>
        <dbReference type="Google" id="ProtNLM"/>
    </source>
</evidence>
<evidence type="ECO:0000256" key="1">
    <source>
        <dbReference type="SAM" id="Phobius"/>
    </source>
</evidence>
<gene>
    <name evidence="2" type="ORF">ANE_LOCUS4665</name>
</gene>
<comment type="caution">
    <text evidence="2">The sequence shown here is derived from an EMBL/GenBank/DDBJ whole genome shotgun (WGS) entry which is preliminary data.</text>
</comment>
<evidence type="ECO:0000313" key="2">
    <source>
        <dbReference type="EMBL" id="VVA94220.1"/>
    </source>
</evidence>
<keyword evidence="1" id="KW-0812">Transmembrane</keyword>
<sequence>MKLRPFSLTSPISSSTKPTVKLGSDCRAQLIDAVHNLFVGVGVGLPCTVMECGDMIYRSTLPKSNGLTITAPGVALALTALLYLWGYTWRGSWDGFVLGKKLGEGSFGVVYRASLSKKRVSEIYVFIVRQKPCRSLQRKGPEYWLLWGESTLAGRNYHPWESPRLA</sequence>
<accession>A0A565AYP6</accession>
<proteinExistence type="predicted"/>
<dbReference type="AlphaFoldDB" id="A0A565AYP6"/>
<name>A0A565AYP6_9BRAS</name>
<protein>
    <recommendedName>
        <fullName evidence="4">Protein kinase domain-containing protein</fullName>
    </recommendedName>
</protein>
<organism evidence="2 3">
    <name type="scientific">Arabis nemorensis</name>
    <dbReference type="NCBI Taxonomy" id="586526"/>
    <lineage>
        <taxon>Eukaryota</taxon>
        <taxon>Viridiplantae</taxon>
        <taxon>Streptophyta</taxon>
        <taxon>Embryophyta</taxon>
        <taxon>Tracheophyta</taxon>
        <taxon>Spermatophyta</taxon>
        <taxon>Magnoliopsida</taxon>
        <taxon>eudicotyledons</taxon>
        <taxon>Gunneridae</taxon>
        <taxon>Pentapetalae</taxon>
        <taxon>rosids</taxon>
        <taxon>malvids</taxon>
        <taxon>Brassicales</taxon>
        <taxon>Brassicaceae</taxon>
        <taxon>Arabideae</taxon>
        <taxon>Arabis</taxon>
    </lineage>
</organism>
<feature type="transmembrane region" description="Helical" evidence="1">
    <location>
        <begin position="65"/>
        <end position="85"/>
    </location>
</feature>
<evidence type="ECO:0000313" key="3">
    <source>
        <dbReference type="Proteomes" id="UP000489600"/>
    </source>
</evidence>